<dbReference type="AlphaFoldDB" id="A0A3A6TR29"/>
<proteinExistence type="predicted"/>
<sequence length="84" mass="10204">MEQLEFFDVPSPCISVCQTDSRGYCLGCFRSRDERFQWQQFTLAKKVDVIRLCKQRKRRYRYAIYQAQRTTQQELDLNTSFDFD</sequence>
<dbReference type="RefSeq" id="WP_121854577.1">
    <property type="nucleotide sequence ID" value="NZ_CP037952.1"/>
</dbReference>
<comment type="caution">
    <text evidence="1">The sequence shown here is derived from an EMBL/GenBank/DDBJ whole genome shotgun (WGS) entry which is preliminary data.</text>
</comment>
<organism evidence="1 2">
    <name type="scientific">Parashewanella spongiae</name>
    <dbReference type="NCBI Taxonomy" id="342950"/>
    <lineage>
        <taxon>Bacteria</taxon>
        <taxon>Pseudomonadati</taxon>
        <taxon>Pseudomonadota</taxon>
        <taxon>Gammaproteobacteria</taxon>
        <taxon>Alteromonadales</taxon>
        <taxon>Shewanellaceae</taxon>
        <taxon>Parashewanella</taxon>
    </lineage>
</organism>
<evidence type="ECO:0000313" key="1">
    <source>
        <dbReference type="EMBL" id="RJY07513.1"/>
    </source>
</evidence>
<dbReference type="Proteomes" id="UP000273022">
    <property type="component" value="Unassembled WGS sequence"/>
</dbReference>
<dbReference type="Pfam" id="PF06945">
    <property type="entry name" value="DUF1289"/>
    <property type="match status" value="1"/>
</dbReference>
<dbReference type="PANTHER" id="PTHR35175">
    <property type="entry name" value="DUF1289 DOMAIN-CONTAINING PROTEIN"/>
    <property type="match status" value="1"/>
</dbReference>
<dbReference type="OrthoDB" id="8911262at2"/>
<name>A0A3A6TR29_9GAMM</name>
<reference evidence="1 2" key="1">
    <citation type="submission" date="2018-09" db="EMBL/GenBank/DDBJ databases">
        <title>Phylogeny of the Shewanellaceae, and recommendation for two new genera, Pseudoshewanella and Parashewanella.</title>
        <authorList>
            <person name="Wang G."/>
        </authorList>
    </citation>
    <scope>NUCLEOTIDE SEQUENCE [LARGE SCALE GENOMIC DNA]</scope>
    <source>
        <strain evidence="1 2">KCTC 22492</strain>
    </source>
</reference>
<evidence type="ECO:0000313" key="2">
    <source>
        <dbReference type="Proteomes" id="UP000273022"/>
    </source>
</evidence>
<keyword evidence="2" id="KW-1185">Reference proteome</keyword>
<dbReference type="PANTHER" id="PTHR35175:SF1">
    <property type="entry name" value="OXIDOREDUCTASE"/>
    <property type="match status" value="1"/>
</dbReference>
<accession>A0A3A6TR29</accession>
<dbReference type="EMBL" id="QYYH01000118">
    <property type="protein sequence ID" value="RJY07513.1"/>
    <property type="molecule type" value="Genomic_DNA"/>
</dbReference>
<protein>
    <submittedName>
        <fullName evidence="1">DUF1289 domain-containing protein</fullName>
    </submittedName>
</protein>
<dbReference type="InterPro" id="IPR010710">
    <property type="entry name" value="DUF1289"/>
</dbReference>
<gene>
    <name evidence="1" type="ORF">D5R81_15730</name>
</gene>